<accession>A0A813HAW8</accession>
<dbReference type="Gene3D" id="2.40.33.20">
    <property type="entry name" value="PK beta-barrel domain-like"/>
    <property type="match status" value="1"/>
</dbReference>
<dbReference type="EMBL" id="CAJNNV010031118">
    <property type="protein sequence ID" value="CAE8634712.1"/>
    <property type="molecule type" value="Genomic_DNA"/>
</dbReference>
<dbReference type="SUPFAM" id="SSF50800">
    <property type="entry name" value="PK beta-barrel domain-like"/>
    <property type="match status" value="1"/>
</dbReference>
<dbReference type="GO" id="GO:0030170">
    <property type="term" value="F:pyridoxal phosphate binding"/>
    <property type="evidence" value="ECO:0007669"/>
    <property type="project" value="InterPro"/>
</dbReference>
<dbReference type="Proteomes" id="UP000654075">
    <property type="component" value="Unassembled WGS sequence"/>
</dbReference>
<evidence type="ECO:0000313" key="2">
    <source>
        <dbReference type="EMBL" id="CAE8634712.1"/>
    </source>
</evidence>
<evidence type="ECO:0000313" key="3">
    <source>
        <dbReference type="Proteomes" id="UP000654075"/>
    </source>
</evidence>
<feature type="domain" description="MOSC" evidence="1">
    <location>
        <begin position="43"/>
        <end position="208"/>
    </location>
</feature>
<dbReference type="PROSITE" id="PS51340">
    <property type="entry name" value="MOSC"/>
    <property type="match status" value="1"/>
</dbReference>
<dbReference type="PANTHER" id="PTHR30212:SF2">
    <property type="entry name" value="PROTEIN YIIM"/>
    <property type="match status" value="1"/>
</dbReference>
<dbReference type="GO" id="GO:0030151">
    <property type="term" value="F:molybdenum ion binding"/>
    <property type="evidence" value="ECO:0007669"/>
    <property type="project" value="InterPro"/>
</dbReference>
<proteinExistence type="predicted"/>
<dbReference type="PANTHER" id="PTHR30212">
    <property type="entry name" value="PROTEIN YIIM"/>
    <property type="match status" value="1"/>
</dbReference>
<protein>
    <recommendedName>
        <fullName evidence="1">MOSC domain-containing protein</fullName>
    </recommendedName>
</protein>
<dbReference type="OrthoDB" id="5390at2759"/>
<comment type="caution">
    <text evidence="2">The sequence shown here is derived from an EMBL/GenBank/DDBJ whole genome shotgun (WGS) entry which is preliminary data.</text>
</comment>
<evidence type="ECO:0000259" key="1">
    <source>
        <dbReference type="PROSITE" id="PS51340"/>
    </source>
</evidence>
<keyword evidence="3" id="KW-1185">Reference proteome</keyword>
<dbReference type="Pfam" id="PF03473">
    <property type="entry name" value="MOSC"/>
    <property type="match status" value="1"/>
</dbReference>
<dbReference type="InterPro" id="IPR052353">
    <property type="entry name" value="Benzoxazolinone_Detox_Enz"/>
</dbReference>
<sequence>MDLPEVTATVESVWERHPSDSAHCGPLGEPPVHFVRRRTHQRKSVRAIGLEDSREWHRDNCVHHLLFGEPWDRALLVGSRQHYHDLQEQFPEMRHYWEAPEATFGEQLVVDGLDADKACLGDILQSTFGPLKLQITCPRLCCFRVDHRYPAIPPATTKATTTATTIPQVRTGQPGSIRHYAASTGRAGFFCRVLCEGSIRQGDTLKLVQRPHPEFPLSRLAKLCYSESPLRIAFAGSDQELNKQQ</sequence>
<name>A0A813HAW8_POLGL</name>
<dbReference type="InterPro" id="IPR005302">
    <property type="entry name" value="MoCF_Sase_C"/>
</dbReference>
<organism evidence="2 3">
    <name type="scientific">Polarella glacialis</name>
    <name type="common">Dinoflagellate</name>
    <dbReference type="NCBI Taxonomy" id="89957"/>
    <lineage>
        <taxon>Eukaryota</taxon>
        <taxon>Sar</taxon>
        <taxon>Alveolata</taxon>
        <taxon>Dinophyceae</taxon>
        <taxon>Suessiales</taxon>
        <taxon>Suessiaceae</taxon>
        <taxon>Polarella</taxon>
    </lineage>
</organism>
<gene>
    <name evidence="2" type="ORF">PGLA1383_LOCUS50333</name>
</gene>
<reference evidence="2" key="1">
    <citation type="submission" date="2021-02" db="EMBL/GenBank/DDBJ databases">
        <authorList>
            <person name="Dougan E. K."/>
            <person name="Rhodes N."/>
            <person name="Thang M."/>
            <person name="Chan C."/>
        </authorList>
    </citation>
    <scope>NUCLEOTIDE SEQUENCE</scope>
</reference>
<dbReference type="InterPro" id="IPR011037">
    <property type="entry name" value="Pyrv_Knase-like_insert_dom_sf"/>
</dbReference>
<dbReference type="AlphaFoldDB" id="A0A813HAW8"/>
<dbReference type="GO" id="GO:0003824">
    <property type="term" value="F:catalytic activity"/>
    <property type="evidence" value="ECO:0007669"/>
    <property type="project" value="InterPro"/>
</dbReference>